<keyword evidence="3" id="KW-0479">Metal-binding</keyword>
<dbReference type="Pfam" id="PF00107">
    <property type="entry name" value="ADH_zinc_N"/>
    <property type="match status" value="1"/>
</dbReference>
<reference evidence="6" key="1">
    <citation type="submission" date="2018-02" db="EMBL/GenBank/DDBJ databases">
        <title>Rhizophora mucronata_Transcriptome.</title>
        <authorList>
            <person name="Meera S.P."/>
            <person name="Sreeshan A."/>
            <person name="Augustine A."/>
        </authorList>
    </citation>
    <scope>NUCLEOTIDE SEQUENCE</scope>
    <source>
        <tissue evidence="6">Leaf</tissue>
    </source>
</reference>
<dbReference type="GO" id="GO:0046294">
    <property type="term" value="P:formaldehyde catabolic process"/>
    <property type="evidence" value="ECO:0007669"/>
    <property type="project" value="TreeGrafter"/>
</dbReference>
<dbReference type="InterPro" id="IPR011032">
    <property type="entry name" value="GroES-like_sf"/>
</dbReference>
<evidence type="ECO:0000256" key="4">
    <source>
        <dbReference type="ARBA" id="ARBA00022833"/>
    </source>
</evidence>
<comment type="subunit">
    <text evidence="2">Homodimer.</text>
</comment>
<dbReference type="Gene3D" id="3.40.50.720">
    <property type="entry name" value="NAD(P)-binding Rossmann-like Domain"/>
    <property type="match status" value="1"/>
</dbReference>
<dbReference type="GO" id="GO:0008270">
    <property type="term" value="F:zinc ion binding"/>
    <property type="evidence" value="ECO:0007669"/>
    <property type="project" value="TreeGrafter"/>
</dbReference>
<dbReference type="GO" id="GO:0051903">
    <property type="term" value="F:S-(hydroxymethyl)glutathione dehydrogenase [NAD(P)+] activity"/>
    <property type="evidence" value="ECO:0007669"/>
    <property type="project" value="TreeGrafter"/>
</dbReference>
<protein>
    <submittedName>
        <fullName evidence="6">Alcohol dehydrogenase-like 1 isoform X2</fullName>
    </submittedName>
</protein>
<dbReference type="AlphaFoldDB" id="A0A2P2MKB5"/>
<accession>A0A2P2MKB5</accession>
<dbReference type="SUPFAM" id="SSF50129">
    <property type="entry name" value="GroES-like"/>
    <property type="match status" value="1"/>
</dbReference>
<organism evidence="6">
    <name type="scientific">Rhizophora mucronata</name>
    <name type="common">Asiatic mangrove</name>
    <dbReference type="NCBI Taxonomy" id="61149"/>
    <lineage>
        <taxon>Eukaryota</taxon>
        <taxon>Viridiplantae</taxon>
        <taxon>Streptophyta</taxon>
        <taxon>Embryophyta</taxon>
        <taxon>Tracheophyta</taxon>
        <taxon>Spermatophyta</taxon>
        <taxon>Magnoliopsida</taxon>
        <taxon>eudicotyledons</taxon>
        <taxon>Gunneridae</taxon>
        <taxon>Pentapetalae</taxon>
        <taxon>rosids</taxon>
        <taxon>fabids</taxon>
        <taxon>Malpighiales</taxon>
        <taxon>Rhizophoraceae</taxon>
        <taxon>Rhizophora</taxon>
    </lineage>
</organism>
<dbReference type="FunFam" id="3.40.50.720:FF:000003">
    <property type="entry name" value="S-(hydroxymethyl)glutathione dehydrogenase"/>
    <property type="match status" value="1"/>
</dbReference>
<dbReference type="EMBL" id="GGEC01050171">
    <property type="protein sequence ID" value="MBX30655.1"/>
    <property type="molecule type" value="Transcribed_RNA"/>
</dbReference>
<proteinExistence type="predicted"/>
<keyword evidence="4" id="KW-0862">Zinc</keyword>
<dbReference type="PANTHER" id="PTHR43880">
    <property type="entry name" value="ALCOHOL DEHYDROGENASE"/>
    <property type="match status" value="1"/>
</dbReference>
<evidence type="ECO:0000256" key="3">
    <source>
        <dbReference type="ARBA" id="ARBA00022723"/>
    </source>
</evidence>
<dbReference type="EMBL" id="GGEC01050175">
    <property type="protein sequence ID" value="MBX30659.1"/>
    <property type="molecule type" value="Transcribed_RNA"/>
</dbReference>
<sequence length="202" mass="21253">MSCGFSTGFGAAVKEAKVGMGSSVAVFGLGAVGLGAIEGARMQGASRIIGVDKNGMKREKGRVLGMTDFVNPDEHDKPISQLVKDLTGGIGVDYCFECTGAAPLINEGIQSTKVGKGKTIVIGTGNHAVKIDIFSLLVGRTLKGSVFGGLKTKSDLPAMLEKCKNKDFHLDELMTHEVALQDIGKAFELVKQPDCVKVIIKI</sequence>
<dbReference type="GO" id="GO:0005829">
    <property type="term" value="C:cytosol"/>
    <property type="evidence" value="ECO:0007669"/>
    <property type="project" value="TreeGrafter"/>
</dbReference>
<dbReference type="InterPro" id="IPR013149">
    <property type="entry name" value="ADH-like_C"/>
</dbReference>
<dbReference type="InterPro" id="IPR036291">
    <property type="entry name" value="NAD(P)-bd_dom_sf"/>
</dbReference>
<dbReference type="Gene3D" id="3.90.180.10">
    <property type="entry name" value="Medium-chain alcohol dehydrogenases, catalytic domain"/>
    <property type="match status" value="1"/>
</dbReference>
<evidence type="ECO:0000256" key="1">
    <source>
        <dbReference type="ARBA" id="ARBA00001947"/>
    </source>
</evidence>
<feature type="domain" description="Alcohol dehydrogenase-like C-terminal" evidence="5">
    <location>
        <begin position="31"/>
        <end position="163"/>
    </location>
</feature>
<dbReference type="SUPFAM" id="SSF51735">
    <property type="entry name" value="NAD(P)-binding Rossmann-fold domains"/>
    <property type="match status" value="1"/>
</dbReference>
<evidence type="ECO:0000256" key="2">
    <source>
        <dbReference type="ARBA" id="ARBA00011738"/>
    </source>
</evidence>
<comment type="cofactor">
    <cofactor evidence="1">
        <name>Zn(2+)</name>
        <dbReference type="ChEBI" id="CHEBI:29105"/>
    </cofactor>
</comment>
<dbReference type="PANTHER" id="PTHR43880:SF48">
    <property type="entry name" value="ENOYL REDUCTASE (ER) DOMAIN-CONTAINING PROTEIN"/>
    <property type="match status" value="1"/>
</dbReference>
<evidence type="ECO:0000313" key="6">
    <source>
        <dbReference type="EMBL" id="MBX30655.1"/>
    </source>
</evidence>
<evidence type="ECO:0000259" key="5">
    <source>
        <dbReference type="Pfam" id="PF00107"/>
    </source>
</evidence>
<name>A0A2P2MKB5_RHIMU</name>